<comment type="caution">
    <text evidence="2">The sequence shown here is derived from an EMBL/GenBank/DDBJ whole genome shotgun (WGS) entry which is preliminary data.</text>
</comment>
<dbReference type="GeneID" id="92028777"/>
<feature type="region of interest" description="Disordered" evidence="1">
    <location>
        <begin position="282"/>
        <end position="303"/>
    </location>
</feature>
<dbReference type="Proteomes" id="UP001360953">
    <property type="component" value="Unassembled WGS sequence"/>
</dbReference>
<protein>
    <submittedName>
        <fullName evidence="2">Uncharacterized protein</fullName>
    </submittedName>
</protein>
<dbReference type="EMBL" id="JBBPEH010000007">
    <property type="protein sequence ID" value="KAK7535899.1"/>
    <property type="molecule type" value="Genomic_DNA"/>
</dbReference>
<gene>
    <name evidence="2" type="ORF">J3D65DRAFT_393638</name>
</gene>
<feature type="region of interest" description="Disordered" evidence="1">
    <location>
        <begin position="23"/>
        <end position="96"/>
    </location>
</feature>
<sequence>MCFDSDYSLTSLPPFPPNTLLTLPSSYLTNHPHHQQTPKTTHKNASTPDPLPDHLPRHNIPRRVAEANRPAGRKRPQDPRRNAAHLRVRLPGAGRRRRAVAVVVRAAARVGGAGVRALVGARRRDRRRAGQRRRRVRPRPDVVCAVGAGGERRRRLQLRARHGAGQGGGEGGSGCRCQGGRACGGGDGQAGAGHCYGVVDGSRRAESQACRRLFVYYLHIDNDDDASGRTTRHSSPLLCAQVDRGAGPREHAHRLRHEHGRLGQRQRRGSVCVAAVGQGAQAGGADQQGRAAGRARRGRGEVDDVEVVDAEEEEEEDEVEDSSLRVSLGVFGVGAFGPMGLGSLWSLCLKIHAQEDGGARGRGWGRT</sequence>
<proteinExistence type="predicted"/>
<accession>A0ABR1LL30</accession>
<feature type="compositionally biased region" description="Basic residues" evidence="1">
    <location>
        <begin position="31"/>
        <end position="42"/>
    </location>
</feature>
<feature type="compositionally biased region" description="Low complexity" evidence="1">
    <location>
        <begin position="282"/>
        <end position="292"/>
    </location>
</feature>
<name>A0ABR1LL30_9PEZI</name>
<evidence type="ECO:0000313" key="2">
    <source>
        <dbReference type="EMBL" id="KAK7535899.1"/>
    </source>
</evidence>
<evidence type="ECO:0000313" key="3">
    <source>
        <dbReference type="Proteomes" id="UP001360953"/>
    </source>
</evidence>
<dbReference type="RefSeq" id="XP_066654315.1">
    <property type="nucleotide sequence ID" value="XM_066795871.1"/>
</dbReference>
<reference evidence="2 3" key="1">
    <citation type="submission" date="2024-04" db="EMBL/GenBank/DDBJ databases">
        <title>Phyllosticta paracitricarpa is synonymous to the EU quarantine fungus P. citricarpa based on phylogenomic analyses.</title>
        <authorList>
            <consortium name="Lawrence Berkeley National Laboratory"/>
            <person name="Van ingen-buijs V.A."/>
            <person name="Van westerhoven A.C."/>
            <person name="Haridas S."/>
            <person name="Skiadas P."/>
            <person name="Martin F."/>
            <person name="Groenewald J.Z."/>
            <person name="Crous P.W."/>
            <person name="Seidl M.F."/>
        </authorList>
    </citation>
    <scope>NUCLEOTIDE SEQUENCE [LARGE SCALE GENOMIC DNA]</scope>
    <source>
        <strain evidence="2 3">CPC 17464</strain>
    </source>
</reference>
<organism evidence="2 3">
    <name type="scientific">Phyllosticta citribraziliensis</name>
    <dbReference type="NCBI Taxonomy" id="989973"/>
    <lineage>
        <taxon>Eukaryota</taxon>
        <taxon>Fungi</taxon>
        <taxon>Dikarya</taxon>
        <taxon>Ascomycota</taxon>
        <taxon>Pezizomycotina</taxon>
        <taxon>Dothideomycetes</taxon>
        <taxon>Dothideomycetes incertae sedis</taxon>
        <taxon>Botryosphaeriales</taxon>
        <taxon>Phyllostictaceae</taxon>
        <taxon>Phyllosticta</taxon>
    </lineage>
</organism>
<evidence type="ECO:0000256" key="1">
    <source>
        <dbReference type="SAM" id="MobiDB-lite"/>
    </source>
</evidence>
<keyword evidence="3" id="KW-1185">Reference proteome</keyword>
<feature type="compositionally biased region" description="Basic residues" evidence="1">
    <location>
        <begin position="82"/>
        <end position="96"/>
    </location>
</feature>